<dbReference type="AlphaFoldDB" id="A0A4V2QBN4"/>
<dbReference type="STRING" id="1650663.GCA_001486665_00857"/>
<sequence>MASARYTLNIDPEDLKPDEPIEYTKKQKATNWWHYNWKIVAVIAVVVAVVGYYAWKALTAVHPDQQIALVSAEALPEEVSDALGRALSGLVEDANGDGQALAQVRSYQLDLEGLDASINAGSTGTSTSTSTVQDVGGAMNELTNGYMQMAQSTVLNADLTTGEAVIFLVDEPETFQRTYGVLSAADGTTVSEEDPLNGVEWFAWSDCPVLASLDLGEYTTATGETMDCQEYMSRFVVARRGYGDKTPPYLDAGVALFETITEGATAQ</sequence>
<feature type="transmembrane region" description="Helical" evidence="1">
    <location>
        <begin position="35"/>
        <end position="55"/>
    </location>
</feature>
<organism evidence="2 3">
    <name type="scientific">Allofournierella massiliensis</name>
    <dbReference type="NCBI Taxonomy" id="1650663"/>
    <lineage>
        <taxon>Bacteria</taxon>
        <taxon>Bacillati</taxon>
        <taxon>Bacillota</taxon>
        <taxon>Clostridia</taxon>
        <taxon>Eubacteriales</taxon>
        <taxon>Oscillospiraceae</taxon>
        <taxon>Allofournierella</taxon>
    </lineage>
</organism>
<evidence type="ECO:0000313" key="3">
    <source>
        <dbReference type="Proteomes" id="UP000295184"/>
    </source>
</evidence>
<dbReference type="Proteomes" id="UP000295184">
    <property type="component" value="Unassembled WGS sequence"/>
</dbReference>
<proteinExistence type="predicted"/>
<accession>A0A4V2QBN4</accession>
<gene>
    <name evidence="2" type="ORF">EDD77_11157</name>
</gene>
<comment type="caution">
    <text evidence="2">The sequence shown here is derived from an EMBL/GenBank/DDBJ whole genome shotgun (WGS) entry which is preliminary data.</text>
</comment>
<dbReference type="EMBL" id="SLUM01000011">
    <property type="protein sequence ID" value="TCL57062.1"/>
    <property type="molecule type" value="Genomic_DNA"/>
</dbReference>
<dbReference type="OrthoDB" id="1850828at2"/>
<dbReference type="RefSeq" id="WP_058963355.1">
    <property type="nucleotide sequence ID" value="NZ_CABKVM010000014.1"/>
</dbReference>
<keyword evidence="1" id="KW-1133">Transmembrane helix</keyword>
<keyword evidence="1" id="KW-0472">Membrane</keyword>
<protein>
    <submittedName>
        <fullName evidence="2">Uncharacterized protein</fullName>
    </submittedName>
</protein>
<name>A0A4V2QBN4_9FIRM</name>
<evidence type="ECO:0000256" key="1">
    <source>
        <dbReference type="SAM" id="Phobius"/>
    </source>
</evidence>
<evidence type="ECO:0000313" key="2">
    <source>
        <dbReference type="EMBL" id="TCL57062.1"/>
    </source>
</evidence>
<reference evidence="2 3" key="1">
    <citation type="submission" date="2019-03" db="EMBL/GenBank/DDBJ databases">
        <title>Genomic Encyclopedia of Type Strains, Phase IV (KMG-IV): sequencing the most valuable type-strain genomes for metagenomic binning, comparative biology and taxonomic classification.</title>
        <authorList>
            <person name="Goeker M."/>
        </authorList>
    </citation>
    <scope>NUCLEOTIDE SEQUENCE [LARGE SCALE GENOMIC DNA]</scope>
    <source>
        <strain evidence="2 3">DSM 100451</strain>
    </source>
</reference>
<keyword evidence="1" id="KW-0812">Transmembrane</keyword>